<dbReference type="PANTHER" id="PTHR42755:SF1">
    <property type="entry name" value="3-DEOXY-D-MANNO-OCTULOSONIC ACID TRANSFERASE, MITOCHONDRIAL-RELATED"/>
    <property type="match status" value="1"/>
</dbReference>
<keyword evidence="5 10" id="KW-0808">Transferase</keyword>
<dbReference type="GO" id="GO:0009245">
    <property type="term" value="P:lipid A biosynthetic process"/>
    <property type="evidence" value="ECO:0007669"/>
    <property type="project" value="TreeGrafter"/>
</dbReference>
<protein>
    <recommendedName>
        <fullName evidence="4 10">3-deoxy-D-manno-octulosonic acid transferase</fullName>
        <shortName evidence="10">Kdo transferase</shortName>
        <ecNumber evidence="3 10">2.4.99.12</ecNumber>
    </recommendedName>
    <alternativeName>
        <fullName evidence="6 10">Lipid IV(A) 3-deoxy-D-manno-octulosonic acid transferase</fullName>
    </alternativeName>
</protein>
<feature type="domain" description="3-deoxy-D-manno-octulosonic-acid transferase N-terminal" evidence="11">
    <location>
        <begin position="28"/>
        <end position="189"/>
    </location>
</feature>
<accession>A0A8J2ZJN9</accession>
<comment type="similarity">
    <text evidence="10">Belongs to the glycosyltransferase group 1 family.</text>
</comment>
<reference evidence="12" key="2">
    <citation type="submission" date="2020-09" db="EMBL/GenBank/DDBJ databases">
        <authorList>
            <person name="Sun Q."/>
            <person name="Zhou Y."/>
        </authorList>
    </citation>
    <scope>NUCLEOTIDE SEQUENCE</scope>
    <source>
        <strain evidence="12">CGMCC 1.15762</strain>
    </source>
</reference>
<sequence>MPLYRLLVSLFALWVVVRLVIARDWTALSQRLARSPADPAPHIWLHAASNGELASARPLVDALRAARPDLPLLVTCNSATGVALAQRWGMAARLAPLDLSWVVRRMHRDWNVRAHIAMESELWPNRVLSCPGPVMVMGGRLSAPTARTWGLFGGLLKRVLGRLALVSPQDEGSATRYAAAGLPKAAQGPLVDLKALYTATPRHDPELSAGFDRMATWLAASTHDGEEETVLDAHRMALMHEPDLKLILAPRHPRRGDEIEALITARGLGCARRSRSEPPGDAPVYLVDTLGDMDLIYPLAGRVFIGGTLTDRGGHTPYEPAAHGAALIHGPDVANFRAPFARLDAAGAASAITDSHELAAALVRLKSPEAQRSQADAARAALKPEADAKALVAAIARHLPHAPPS</sequence>
<evidence type="ECO:0000256" key="7">
    <source>
        <dbReference type="ARBA" id="ARBA00049183"/>
    </source>
</evidence>
<keyword evidence="13" id="KW-1185">Reference proteome</keyword>
<dbReference type="EC" id="2.4.99.12" evidence="3 10"/>
<comment type="function">
    <text evidence="1 10">Involved in lipopolysaccharide (LPS) biosynthesis. Catalyzes the transfer of 3-deoxy-D-manno-octulosonate (Kdo) residue(s) from CMP-Kdo to lipid IV(A), the tetraacyldisaccharide-1,4'-bisphosphate precursor of lipid A.</text>
</comment>
<comment type="subcellular location">
    <subcellularLocation>
        <location evidence="10">Cell membrane</location>
    </subcellularLocation>
</comment>
<keyword evidence="10" id="KW-0472">Membrane</keyword>
<name>A0A8J2ZJN9_9RHOB</name>
<comment type="caution">
    <text evidence="12">The sequence shown here is derived from an EMBL/GenBank/DDBJ whole genome shotgun (WGS) entry which is preliminary data.</text>
</comment>
<dbReference type="AlphaFoldDB" id="A0A8J2ZJN9"/>
<evidence type="ECO:0000256" key="8">
    <source>
        <dbReference type="PIRSR" id="PIRSR639901-1"/>
    </source>
</evidence>
<dbReference type="PANTHER" id="PTHR42755">
    <property type="entry name" value="3-DEOXY-MANNO-OCTULOSONATE CYTIDYLYLTRANSFERASE"/>
    <property type="match status" value="1"/>
</dbReference>
<gene>
    <name evidence="12" type="primary">kdtA1</name>
    <name evidence="12" type="ORF">GCM10011415_21560</name>
</gene>
<dbReference type="InterPro" id="IPR007507">
    <property type="entry name" value="Glycos_transf_N"/>
</dbReference>
<dbReference type="GO" id="GO:0009244">
    <property type="term" value="P:lipopolysaccharide core region biosynthetic process"/>
    <property type="evidence" value="ECO:0007669"/>
    <property type="project" value="UniProtKB-UniRule"/>
</dbReference>
<evidence type="ECO:0000259" key="11">
    <source>
        <dbReference type="Pfam" id="PF04413"/>
    </source>
</evidence>
<dbReference type="Pfam" id="PF04413">
    <property type="entry name" value="Glycos_transf_N"/>
    <property type="match status" value="1"/>
</dbReference>
<reference evidence="12" key="1">
    <citation type="journal article" date="2014" name="Int. J. Syst. Evol. Microbiol.">
        <title>Complete genome sequence of Corynebacterium casei LMG S-19264T (=DSM 44701T), isolated from a smear-ripened cheese.</title>
        <authorList>
            <consortium name="US DOE Joint Genome Institute (JGI-PGF)"/>
            <person name="Walter F."/>
            <person name="Albersmeier A."/>
            <person name="Kalinowski J."/>
            <person name="Ruckert C."/>
        </authorList>
    </citation>
    <scope>NUCLEOTIDE SEQUENCE</scope>
    <source>
        <strain evidence="12">CGMCC 1.15762</strain>
    </source>
</reference>
<keyword evidence="10" id="KW-0448">Lipopolysaccharide biosynthesis</keyword>
<proteinExistence type="inferred from homology"/>
<feature type="active site" description="Proton acceptor" evidence="8">
    <location>
        <position position="52"/>
    </location>
</feature>
<evidence type="ECO:0000256" key="10">
    <source>
        <dbReference type="RuleBase" id="RU365103"/>
    </source>
</evidence>
<dbReference type="RefSeq" id="WP_188790239.1">
    <property type="nucleotide sequence ID" value="NZ_BMJV01000004.1"/>
</dbReference>
<dbReference type="Gene3D" id="3.40.50.2000">
    <property type="entry name" value="Glycogen Phosphorylase B"/>
    <property type="match status" value="1"/>
</dbReference>
<feature type="site" description="Transition state stabilizer" evidence="9">
    <location>
        <position position="194"/>
    </location>
</feature>
<dbReference type="InterPro" id="IPR038107">
    <property type="entry name" value="Glycos_transf_N_sf"/>
</dbReference>
<dbReference type="EMBL" id="BMJV01000004">
    <property type="protein sequence ID" value="GGG73038.1"/>
    <property type="molecule type" value="Genomic_DNA"/>
</dbReference>
<dbReference type="Gene3D" id="3.40.50.11720">
    <property type="entry name" value="3-Deoxy-D-manno-octulosonic-acid transferase, N-terminal domain"/>
    <property type="match status" value="1"/>
</dbReference>
<dbReference type="InterPro" id="IPR039901">
    <property type="entry name" value="Kdotransferase"/>
</dbReference>
<evidence type="ECO:0000256" key="6">
    <source>
        <dbReference type="ARBA" id="ARBA00031445"/>
    </source>
</evidence>
<evidence type="ECO:0000256" key="4">
    <source>
        <dbReference type="ARBA" id="ARBA00019077"/>
    </source>
</evidence>
<evidence type="ECO:0000256" key="2">
    <source>
        <dbReference type="ARBA" id="ARBA00004713"/>
    </source>
</evidence>
<evidence type="ECO:0000313" key="13">
    <source>
        <dbReference type="Proteomes" id="UP000617145"/>
    </source>
</evidence>
<feature type="site" description="Transition state stabilizer" evidence="9">
    <location>
        <position position="119"/>
    </location>
</feature>
<comment type="pathway">
    <text evidence="2 10">Bacterial outer membrane biogenesis; LPS core biosynthesis.</text>
</comment>
<evidence type="ECO:0000256" key="3">
    <source>
        <dbReference type="ARBA" id="ARBA00012621"/>
    </source>
</evidence>
<comment type="catalytic activity">
    <reaction evidence="7 10">
        <text>lipid IVA (E. coli) + CMP-3-deoxy-beta-D-manno-octulosonate = alpha-Kdo-(2-&gt;6)-lipid IVA (E. coli) + CMP + H(+)</text>
        <dbReference type="Rhea" id="RHEA:28066"/>
        <dbReference type="ChEBI" id="CHEBI:15378"/>
        <dbReference type="ChEBI" id="CHEBI:58603"/>
        <dbReference type="ChEBI" id="CHEBI:60364"/>
        <dbReference type="ChEBI" id="CHEBI:60377"/>
        <dbReference type="ChEBI" id="CHEBI:85987"/>
        <dbReference type="EC" id="2.4.99.12"/>
    </reaction>
</comment>
<dbReference type="GO" id="GO:0005886">
    <property type="term" value="C:plasma membrane"/>
    <property type="evidence" value="ECO:0007669"/>
    <property type="project" value="UniProtKB-SubCell"/>
</dbReference>
<keyword evidence="10" id="KW-1003">Cell membrane</keyword>
<evidence type="ECO:0000313" key="12">
    <source>
        <dbReference type="EMBL" id="GGG73038.1"/>
    </source>
</evidence>
<dbReference type="Proteomes" id="UP000617145">
    <property type="component" value="Unassembled WGS sequence"/>
</dbReference>
<evidence type="ECO:0000256" key="9">
    <source>
        <dbReference type="PIRSR" id="PIRSR639901-2"/>
    </source>
</evidence>
<evidence type="ECO:0000256" key="1">
    <source>
        <dbReference type="ARBA" id="ARBA00003394"/>
    </source>
</evidence>
<dbReference type="UniPathway" id="UPA00958"/>
<dbReference type="GO" id="GO:0043842">
    <property type="term" value="F:Kdo transferase activity"/>
    <property type="evidence" value="ECO:0007669"/>
    <property type="project" value="UniProtKB-EC"/>
</dbReference>
<evidence type="ECO:0000256" key="5">
    <source>
        <dbReference type="ARBA" id="ARBA00022679"/>
    </source>
</evidence>
<organism evidence="12 13">
    <name type="scientific">Salipiger pallidus</name>
    <dbReference type="NCBI Taxonomy" id="1775170"/>
    <lineage>
        <taxon>Bacteria</taxon>
        <taxon>Pseudomonadati</taxon>
        <taxon>Pseudomonadota</taxon>
        <taxon>Alphaproteobacteria</taxon>
        <taxon>Rhodobacterales</taxon>
        <taxon>Roseobacteraceae</taxon>
        <taxon>Salipiger</taxon>
    </lineage>
</organism>